<dbReference type="EMBL" id="MNAD01000380">
    <property type="protein sequence ID" value="OJT13601.1"/>
    <property type="molecule type" value="Genomic_DNA"/>
</dbReference>
<dbReference type="InterPro" id="IPR015366">
    <property type="entry name" value="S53_propep"/>
</dbReference>
<evidence type="ECO:0000256" key="4">
    <source>
        <dbReference type="ARBA" id="ARBA00022723"/>
    </source>
</evidence>
<feature type="domain" description="Peptidase S53" evidence="11">
    <location>
        <begin position="45"/>
        <end position="413"/>
    </location>
</feature>
<dbReference type="PANTHER" id="PTHR14218">
    <property type="entry name" value="PROTEASE S8 TRIPEPTIDYL PEPTIDASE I CLN2"/>
    <property type="match status" value="1"/>
</dbReference>
<dbReference type="PROSITE" id="PS51695">
    <property type="entry name" value="SEDOLISIN"/>
    <property type="match status" value="1"/>
</dbReference>
<protein>
    <submittedName>
        <fullName evidence="12">Tripeptidyl-peptidase sed2</fullName>
    </submittedName>
</protein>
<dbReference type="SMART" id="SM00944">
    <property type="entry name" value="Pro-kuma_activ"/>
    <property type="match status" value="1"/>
</dbReference>
<name>A0A1M2W168_TRAPU</name>
<comment type="caution">
    <text evidence="12">The sequence shown here is derived from an EMBL/GenBank/DDBJ whole genome shotgun (WGS) entry which is preliminary data.</text>
</comment>
<dbReference type="AlphaFoldDB" id="A0A1M2W168"/>
<keyword evidence="7" id="KW-0106">Calcium</keyword>
<dbReference type="OrthoDB" id="10467133at2759"/>
<keyword evidence="4" id="KW-0479">Metal-binding</keyword>
<evidence type="ECO:0000256" key="1">
    <source>
        <dbReference type="ARBA" id="ARBA00001913"/>
    </source>
</evidence>
<evidence type="ECO:0000256" key="9">
    <source>
        <dbReference type="PROSITE-ProRule" id="PRU01032"/>
    </source>
</evidence>
<dbReference type="GO" id="GO:0046872">
    <property type="term" value="F:metal ion binding"/>
    <property type="evidence" value="ECO:0007669"/>
    <property type="project" value="UniProtKB-KW"/>
</dbReference>
<keyword evidence="13" id="KW-1185">Reference proteome</keyword>
<evidence type="ECO:0000256" key="10">
    <source>
        <dbReference type="SAM" id="SignalP"/>
    </source>
</evidence>
<dbReference type="Proteomes" id="UP000184267">
    <property type="component" value="Unassembled WGS sequence"/>
</dbReference>
<sequence>MISTSLLIASLFTLVFGAPTAYNLKLHESRTEIPAGFSLTGPAPPDTPLRLRIALVQNNFTALEEILYNVSTPSSANYGQYLSEKDLEEYFNHTSNTFDSLLARVNMANSAKQYADAKGVALLDSWLTLEVPVREANEWLDADFSVFTHNESGLQAIRTLSYSIPAELEDHIDFVHPTISFPNPSPRLISVGDNNHEGSLDLLNLLLKGRALPQVLTISYSQNEDTLSPKLAAMYAQLAARGTSIIVPSGNGGVSGSRSTNCGTFVPTFPASCPLYAARPATPLTPLTLISNVTSVVATQGLCPETATAAPSSGGFSNIFPQPPWQAPAVSGYLSLLGDTHAGAFSRLGRASPDVAHCAIVVDGKTVRVDDAGCGGATFAAVIALLNARLVAAGRSPLGFLNPLLYSVAGAAA</sequence>
<reference evidence="12 13" key="1">
    <citation type="submission" date="2016-10" db="EMBL/GenBank/DDBJ databases">
        <title>Genome sequence of the basidiomycete white-rot fungus Trametes pubescens.</title>
        <authorList>
            <person name="Makela M.R."/>
            <person name="Granchi Z."/>
            <person name="Peng M."/>
            <person name="De Vries R.P."/>
            <person name="Grigoriev I."/>
            <person name="Riley R."/>
            <person name="Hilden K."/>
        </authorList>
    </citation>
    <scope>NUCLEOTIDE SEQUENCE [LARGE SCALE GENOMIC DNA]</scope>
    <source>
        <strain evidence="12 13">FBCC735</strain>
    </source>
</reference>
<evidence type="ECO:0000256" key="3">
    <source>
        <dbReference type="ARBA" id="ARBA00022670"/>
    </source>
</evidence>
<dbReference type="CDD" id="cd11377">
    <property type="entry name" value="Pro-peptidase_S53"/>
    <property type="match status" value="1"/>
</dbReference>
<dbReference type="OMA" id="DISACFS"/>
<dbReference type="Gene3D" id="3.40.50.200">
    <property type="entry name" value="Peptidase S8/S53 domain"/>
    <property type="match status" value="1"/>
</dbReference>
<evidence type="ECO:0000313" key="12">
    <source>
        <dbReference type="EMBL" id="OJT13601.1"/>
    </source>
</evidence>
<proteinExistence type="predicted"/>
<dbReference type="GO" id="GO:0004252">
    <property type="term" value="F:serine-type endopeptidase activity"/>
    <property type="evidence" value="ECO:0007669"/>
    <property type="project" value="InterPro"/>
</dbReference>
<comment type="caution">
    <text evidence="9">Lacks conserved residue(s) required for the propagation of feature annotation.</text>
</comment>
<evidence type="ECO:0000259" key="11">
    <source>
        <dbReference type="PROSITE" id="PS51695"/>
    </source>
</evidence>
<dbReference type="InterPro" id="IPR050819">
    <property type="entry name" value="Tripeptidyl-peptidase_I"/>
</dbReference>
<keyword evidence="8" id="KW-0865">Zymogen</keyword>
<evidence type="ECO:0000256" key="7">
    <source>
        <dbReference type="ARBA" id="ARBA00022837"/>
    </source>
</evidence>
<dbReference type="PANTHER" id="PTHR14218:SF15">
    <property type="entry name" value="TRIPEPTIDYL-PEPTIDASE 1"/>
    <property type="match status" value="1"/>
</dbReference>
<dbReference type="SUPFAM" id="SSF54897">
    <property type="entry name" value="Protease propeptides/inhibitors"/>
    <property type="match status" value="1"/>
</dbReference>
<dbReference type="SUPFAM" id="SSF52743">
    <property type="entry name" value="Subtilisin-like"/>
    <property type="match status" value="1"/>
</dbReference>
<dbReference type="GO" id="GO:0008240">
    <property type="term" value="F:tripeptidyl-peptidase activity"/>
    <property type="evidence" value="ECO:0007669"/>
    <property type="project" value="TreeGrafter"/>
</dbReference>
<keyword evidence="5" id="KW-0378">Hydrolase</keyword>
<organism evidence="12 13">
    <name type="scientific">Trametes pubescens</name>
    <name type="common">White-rot fungus</name>
    <dbReference type="NCBI Taxonomy" id="154538"/>
    <lineage>
        <taxon>Eukaryota</taxon>
        <taxon>Fungi</taxon>
        <taxon>Dikarya</taxon>
        <taxon>Basidiomycota</taxon>
        <taxon>Agaricomycotina</taxon>
        <taxon>Agaricomycetes</taxon>
        <taxon>Polyporales</taxon>
        <taxon>Polyporaceae</taxon>
        <taxon>Trametes</taxon>
    </lineage>
</organism>
<keyword evidence="6" id="KW-0720">Serine protease</keyword>
<dbReference type="InterPro" id="IPR036852">
    <property type="entry name" value="Peptidase_S8/S53_dom_sf"/>
</dbReference>
<evidence type="ECO:0000256" key="6">
    <source>
        <dbReference type="ARBA" id="ARBA00022825"/>
    </source>
</evidence>
<dbReference type="Pfam" id="PF09286">
    <property type="entry name" value="Pro-kuma_activ"/>
    <property type="match status" value="1"/>
</dbReference>
<evidence type="ECO:0000256" key="8">
    <source>
        <dbReference type="ARBA" id="ARBA00023145"/>
    </source>
</evidence>
<dbReference type="InterPro" id="IPR030400">
    <property type="entry name" value="Sedolisin_dom"/>
</dbReference>
<feature type="signal peptide" evidence="10">
    <location>
        <begin position="1"/>
        <end position="17"/>
    </location>
</feature>
<dbReference type="GO" id="GO:0006508">
    <property type="term" value="P:proteolysis"/>
    <property type="evidence" value="ECO:0007669"/>
    <property type="project" value="UniProtKB-KW"/>
</dbReference>
<evidence type="ECO:0000313" key="13">
    <source>
        <dbReference type="Proteomes" id="UP000184267"/>
    </source>
</evidence>
<feature type="chain" id="PRO_5012228472" evidence="10">
    <location>
        <begin position="18"/>
        <end position="413"/>
    </location>
</feature>
<comment type="cofactor">
    <cofactor evidence="1">
        <name>Ca(2+)</name>
        <dbReference type="ChEBI" id="CHEBI:29108"/>
    </cofactor>
</comment>
<evidence type="ECO:0000256" key="5">
    <source>
        <dbReference type="ARBA" id="ARBA00022801"/>
    </source>
</evidence>
<accession>A0A1M2W168</accession>
<gene>
    <name evidence="12" type="ORF">TRAPUB_9852</name>
</gene>
<dbReference type="GO" id="GO:0005576">
    <property type="term" value="C:extracellular region"/>
    <property type="evidence" value="ECO:0007669"/>
    <property type="project" value="UniProtKB-SubCell"/>
</dbReference>
<keyword evidence="10" id="KW-0732">Signal</keyword>
<evidence type="ECO:0000256" key="2">
    <source>
        <dbReference type="ARBA" id="ARBA00004239"/>
    </source>
</evidence>
<dbReference type="STRING" id="154538.A0A1M2W168"/>
<comment type="subcellular location">
    <subcellularLocation>
        <location evidence="2">Secreted</location>
        <location evidence="2">Extracellular space</location>
    </subcellularLocation>
</comment>
<keyword evidence="3" id="KW-0645">Protease</keyword>